<dbReference type="AlphaFoldDB" id="A0A7S8F4Q6"/>
<name>A0A7S8F4Q6_9SPHN</name>
<dbReference type="Proteomes" id="UP000594459">
    <property type="component" value="Chromosome"/>
</dbReference>
<evidence type="ECO:0000313" key="4">
    <source>
        <dbReference type="EMBL" id="QPC99144.1"/>
    </source>
</evidence>
<dbReference type="KEGG" id="qso:IRL76_00735"/>
<dbReference type="PANTHER" id="PTHR43179">
    <property type="entry name" value="RHAMNOSYLTRANSFERASE WBBL"/>
    <property type="match status" value="1"/>
</dbReference>
<evidence type="ECO:0000313" key="5">
    <source>
        <dbReference type="Proteomes" id="UP000594459"/>
    </source>
</evidence>
<keyword evidence="3 4" id="KW-0808">Transferase</keyword>
<evidence type="ECO:0000256" key="3">
    <source>
        <dbReference type="ARBA" id="ARBA00022679"/>
    </source>
</evidence>
<gene>
    <name evidence="4" type="ORF">IRL76_00735</name>
</gene>
<dbReference type="PANTHER" id="PTHR43179:SF12">
    <property type="entry name" value="GALACTOFURANOSYLTRANSFERASE GLFT2"/>
    <property type="match status" value="1"/>
</dbReference>
<dbReference type="RefSeq" id="WP_200982241.1">
    <property type="nucleotide sequence ID" value="NZ_CP064654.1"/>
</dbReference>
<evidence type="ECO:0000256" key="2">
    <source>
        <dbReference type="ARBA" id="ARBA00022676"/>
    </source>
</evidence>
<dbReference type="GO" id="GO:0016757">
    <property type="term" value="F:glycosyltransferase activity"/>
    <property type="evidence" value="ECO:0007669"/>
    <property type="project" value="UniProtKB-KW"/>
</dbReference>
<sequence length="288" mass="31891">MRIHVAIATTGRPAIVRQVVDHLSLQERRADGIVVVGASREDIAGLEGEDDAVDILLSDRGLCKQRNTALRHIGNSSDVVVFIDDDFVPARDFLRRIETLFRYRPEVVGATGVLVADGAHTSPIGFEEAVHRLDVLGERPPSRLAECQSLYGCNMAIRLSAAEGLKFDERLPLYGWQEDVDFTYQLGWRGTLVKTSELTGIHMGSRSGKTSGLRLGYSQVANIAYLLRKGTIRGSTGRTLMMRNITANAVRSLWPEKDIDRRGRLAGNFIAARDVLRGRIDPERIEAL</sequence>
<proteinExistence type="inferred from homology"/>
<dbReference type="CDD" id="cd00761">
    <property type="entry name" value="Glyco_tranf_GTA_type"/>
    <property type="match status" value="1"/>
</dbReference>
<protein>
    <submittedName>
        <fullName evidence="4">Glycosyltransferase</fullName>
    </submittedName>
</protein>
<accession>A0A7S8F4Q6</accession>
<comment type="similarity">
    <text evidence="1">Belongs to the glycosyltransferase 2 family.</text>
</comment>
<reference evidence="4 5" key="1">
    <citation type="submission" date="2020-11" db="EMBL/GenBank/DDBJ databases">
        <title>The genome sequence of Erythrobacter sp. 6D36.</title>
        <authorList>
            <person name="Liu Y."/>
        </authorList>
    </citation>
    <scope>NUCLEOTIDE SEQUENCE [LARGE SCALE GENOMIC DNA]</scope>
    <source>
        <strain evidence="4 5">6D36</strain>
    </source>
</reference>
<dbReference type="Gene3D" id="3.90.550.10">
    <property type="entry name" value="Spore Coat Polysaccharide Biosynthesis Protein SpsA, Chain A"/>
    <property type="match status" value="1"/>
</dbReference>
<dbReference type="SUPFAM" id="SSF53448">
    <property type="entry name" value="Nucleotide-diphospho-sugar transferases"/>
    <property type="match status" value="1"/>
</dbReference>
<keyword evidence="5" id="KW-1185">Reference proteome</keyword>
<organism evidence="4 5">
    <name type="scientific">Qipengyuania soli</name>
    <dbReference type="NCBI Taxonomy" id="2782568"/>
    <lineage>
        <taxon>Bacteria</taxon>
        <taxon>Pseudomonadati</taxon>
        <taxon>Pseudomonadota</taxon>
        <taxon>Alphaproteobacteria</taxon>
        <taxon>Sphingomonadales</taxon>
        <taxon>Erythrobacteraceae</taxon>
        <taxon>Qipengyuania</taxon>
    </lineage>
</organism>
<evidence type="ECO:0000256" key="1">
    <source>
        <dbReference type="ARBA" id="ARBA00006739"/>
    </source>
</evidence>
<dbReference type="InterPro" id="IPR029044">
    <property type="entry name" value="Nucleotide-diphossugar_trans"/>
</dbReference>
<dbReference type="EMBL" id="CP064654">
    <property type="protein sequence ID" value="QPC99144.1"/>
    <property type="molecule type" value="Genomic_DNA"/>
</dbReference>
<keyword evidence="2" id="KW-0328">Glycosyltransferase</keyword>